<dbReference type="InterPro" id="IPR002347">
    <property type="entry name" value="SDR_fam"/>
</dbReference>
<keyword evidence="2 3" id="KW-0560">Oxidoreductase</keyword>
<dbReference type="Proteomes" id="UP000494102">
    <property type="component" value="Unassembled WGS sequence"/>
</dbReference>
<accession>A0A6J5KBU5</accession>
<dbReference type="FunFam" id="3.40.50.720:FF:000084">
    <property type="entry name" value="Short-chain dehydrogenase reductase"/>
    <property type="match status" value="1"/>
</dbReference>
<dbReference type="Gene3D" id="3.40.50.720">
    <property type="entry name" value="NAD(P)-binding Rossmann-like Domain"/>
    <property type="match status" value="1"/>
</dbReference>
<sequence length="265" mass="28222">MSDQNVRLTISIDRLFGVYGKVVCISGSSRGLGKSLAGCFGQLGAKVVLSSHNAEELRQAEAELADKGADVAAIHANVRSHGDCKALVNGVIDHFGRIDVMICNAGIDIIRPAQTYDELEWDDIVDVNLRGYYYCAKFAAQAMLSQGGGSIIMTSSVASSLGIPGLAVYAASKGGINQLARTMAVEWATSGVRVNAIAPGYINNFMHGVHPDLDTPYQRRAMARTPMGRRGELSEYFGPYVFLASQAASFITGEILYVDGGYAAS</sequence>
<dbReference type="GO" id="GO:0006633">
    <property type="term" value="P:fatty acid biosynthetic process"/>
    <property type="evidence" value="ECO:0007669"/>
    <property type="project" value="TreeGrafter"/>
</dbReference>
<dbReference type="InterPro" id="IPR020904">
    <property type="entry name" value="Sc_DH/Rdtase_CS"/>
</dbReference>
<dbReference type="EMBL" id="CADILN010000010">
    <property type="protein sequence ID" value="CAB4051703.1"/>
    <property type="molecule type" value="Genomic_DNA"/>
</dbReference>
<dbReference type="RefSeq" id="WP_015004480.1">
    <property type="nucleotide sequence ID" value="NZ_CADILN010000010.1"/>
</dbReference>
<protein>
    <submittedName>
        <fullName evidence="3">3-oxoacyl-[acyl-carrier-protein] reductase FabG</fullName>
        <ecNumber evidence="3">1.1.1.100</ecNumber>
    </submittedName>
</protein>
<dbReference type="PRINTS" id="PR00080">
    <property type="entry name" value="SDRFAMILY"/>
</dbReference>
<dbReference type="AlphaFoldDB" id="A0A6J5KBU5"/>
<dbReference type="EC" id="1.1.1.100" evidence="3"/>
<dbReference type="GO" id="GO:0048038">
    <property type="term" value="F:quinone binding"/>
    <property type="evidence" value="ECO:0007669"/>
    <property type="project" value="TreeGrafter"/>
</dbReference>
<dbReference type="InterPro" id="IPR036291">
    <property type="entry name" value="NAD(P)-bd_dom_sf"/>
</dbReference>
<dbReference type="CDD" id="cd05233">
    <property type="entry name" value="SDR_c"/>
    <property type="match status" value="1"/>
</dbReference>
<evidence type="ECO:0000313" key="3">
    <source>
        <dbReference type="EMBL" id="CAB4051703.1"/>
    </source>
</evidence>
<dbReference type="PANTHER" id="PTHR42760">
    <property type="entry name" value="SHORT-CHAIN DEHYDROGENASES/REDUCTASES FAMILY MEMBER"/>
    <property type="match status" value="1"/>
</dbReference>
<dbReference type="GeneID" id="27801569"/>
<comment type="similarity">
    <text evidence="1">Belongs to the short-chain dehydrogenases/reductases (SDR) family.</text>
</comment>
<reference evidence="3 4" key="1">
    <citation type="submission" date="2020-04" db="EMBL/GenBank/DDBJ databases">
        <authorList>
            <person name="De Canck E."/>
        </authorList>
    </citation>
    <scope>NUCLEOTIDE SEQUENCE [LARGE SCALE GENOMIC DNA]</scope>
    <source>
        <strain evidence="3 4">LMG 9964</strain>
    </source>
</reference>
<evidence type="ECO:0000256" key="2">
    <source>
        <dbReference type="ARBA" id="ARBA00023002"/>
    </source>
</evidence>
<gene>
    <name evidence="3" type="primary">fabG_14</name>
    <name evidence="3" type="ORF">LMG9964_05382</name>
</gene>
<dbReference type="Pfam" id="PF13561">
    <property type="entry name" value="adh_short_C2"/>
    <property type="match status" value="1"/>
</dbReference>
<name>A0A6J5KBU5_9BURK</name>
<dbReference type="PANTHER" id="PTHR42760:SF133">
    <property type="entry name" value="3-OXOACYL-[ACYL-CARRIER-PROTEIN] REDUCTASE"/>
    <property type="match status" value="1"/>
</dbReference>
<dbReference type="PRINTS" id="PR00081">
    <property type="entry name" value="GDHRDH"/>
</dbReference>
<evidence type="ECO:0000256" key="1">
    <source>
        <dbReference type="ARBA" id="ARBA00006484"/>
    </source>
</evidence>
<dbReference type="PROSITE" id="PS00061">
    <property type="entry name" value="ADH_SHORT"/>
    <property type="match status" value="1"/>
</dbReference>
<evidence type="ECO:0000313" key="4">
    <source>
        <dbReference type="Proteomes" id="UP000494102"/>
    </source>
</evidence>
<dbReference type="GO" id="GO:0004316">
    <property type="term" value="F:3-oxoacyl-[acyl-carrier-protein] reductase (NADPH) activity"/>
    <property type="evidence" value="ECO:0007669"/>
    <property type="project" value="UniProtKB-EC"/>
</dbReference>
<proteinExistence type="inferred from homology"/>
<dbReference type="SUPFAM" id="SSF51735">
    <property type="entry name" value="NAD(P)-binding Rossmann-fold domains"/>
    <property type="match status" value="1"/>
</dbReference>
<organism evidence="3 4">
    <name type="scientific">Paraburkholderia phenoliruptrix</name>
    <dbReference type="NCBI Taxonomy" id="252970"/>
    <lineage>
        <taxon>Bacteria</taxon>
        <taxon>Pseudomonadati</taxon>
        <taxon>Pseudomonadota</taxon>
        <taxon>Betaproteobacteria</taxon>
        <taxon>Burkholderiales</taxon>
        <taxon>Burkholderiaceae</taxon>
        <taxon>Paraburkholderia</taxon>
    </lineage>
</organism>